<dbReference type="InterPro" id="IPR000209">
    <property type="entry name" value="Peptidase_S8/S53_dom"/>
</dbReference>
<gene>
    <name evidence="4" type="ORF">LVIROSA_LOCUS4569</name>
</gene>
<dbReference type="InterPro" id="IPR036852">
    <property type="entry name" value="Peptidase_S8/S53_dom_sf"/>
</dbReference>
<dbReference type="Pfam" id="PF00082">
    <property type="entry name" value="Peptidase_S8"/>
    <property type="match status" value="1"/>
</dbReference>
<dbReference type="PANTHER" id="PTHR10795">
    <property type="entry name" value="PROPROTEIN CONVERTASE SUBTILISIN/KEXIN"/>
    <property type="match status" value="1"/>
</dbReference>
<evidence type="ECO:0000313" key="5">
    <source>
        <dbReference type="Proteomes" id="UP001157418"/>
    </source>
</evidence>
<evidence type="ECO:0000256" key="1">
    <source>
        <dbReference type="ARBA" id="ARBA00011073"/>
    </source>
</evidence>
<comment type="caution">
    <text evidence="4">The sequence shown here is derived from an EMBL/GenBank/DDBJ whole genome shotgun (WGS) entry which is preliminary data.</text>
</comment>
<dbReference type="AlphaFoldDB" id="A0AAU9LQM0"/>
<sequence length="174" mass="18577">MLAGAIGSIMIYPGPYFEAISSYPLPASIVNSDQASIIADYLESTENAIAVIMKSEDINNVSTPYVASFSSRGPNPTNKNILKPDLTARGVRILAACGIAAYIKTFNPKWSPAAIKSALMTTASVMNGETDAEFAYGAGYLNPLAAMKPGLIYDAFEIDYTLKHKDNVAELAKD</sequence>
<reference evidence="4 5" key="1">
    <citation type="submission" date="2022-01" db="EMBL/GenBank/DDBJ databases">
        <authorList>
            <person name="Xiong W."/>
            <person name="Schranz E."/>
        </authorList>
    </citation>
    <scope>NUCLEOTIDE SEQUENCE [LARGE SCALE GENOMIC DNA]</scope>
</reference>
<comment type="similarity">
    <text evidence="1">Belongs to the peptidase S8 family.</text>
</comment>
<dbReference type="InterPro" id="IPR045051">
    <property type="entry name" value="SBT"/>
</dbReference>
<dbReference type="Gene3D" id="3.40.50.200">
    <property type="entry name" value="Peptidase S8/S53 domain"/>
    <property type="match status" value="1"/>
</dbReference>
<dbReference type="EMBL" id="CAKMRJ010000002">
    <property type="protein sequence ID" value="CAH1416830.1"/>
    <property type="molecule type" value="Genomic_DNA"/>
</dbReference>
<organism evidence="4 5">
    <name type="scientific">Lactuca virosa</name>
    <dbReference type="NCBI Taxonomy" id="75947"/>
    <lineage>
        <taxon>Eukaryota</taxon>
        <taxon>Viridiplantae</taxon>
        <taxon>Streptophyta</taxon>
        <taxon>Embryophyta</taxon>
        <taxon>Tracheophyta</taxon>
        <taxon>Spermatophyta</taxon>
        <taxon>Magnoliopsida</taxon>
        <taxon>eudicotyledons</taxon>
        <taxon>Gunneridae</taxon>
        <taxon>Pentapetalae</taxon>
        <taxon>asterids</taxon>
        <taxon>campanulids</taxon>
        <taxon>Asterales</taxon>
        <taxon>Asteraceae</taxon>
        <taxon>Cichorioideae</taxon>
        <taxon>Cichorieae</taxon>
        <taxon>Lactucinae</taxon>
        <taxon>Lactuca</taxon>
    </lineage>
</organism>
<dbReference type="GO" id="GO:0004252">
    <property type="term" value="F:serine-type endopeptidase activity"/>
    <property type="evidence" value="ECO:0007669"/>
    <property type="project" value="InterPro"/>
</dbReference>
<dbReference type="SUPFAM" id="SSF52743">
    <property type="entry name" value="Subtilisin-like"/>
    <property type="match status" value="1"/>
</dbReference>
<evidence type="ECO:0000259" key="3">
    <source>
        <dbReference type="Pfam" id="PF00082"/>
    </source>
</evidence>
<protein>
    <recommendedName>
        <fullName evidence="3">Peptidase S8/S53 domain-containing protein</fullName>
    </recommendedName>
</protein>
<name>A0AAU9LQM0_9ASTR</name>
<dbReference type="GO" id="GO:0006508">
    <property type="term" value="P:proteolysis"/>
    <property type="evidence" value="ECO:0007669"/>
    <property type="project" value="InterPro"/>
</dbReference>
<keyword evidence="2" id="KW-0732">Signal</keyword>
<dbReference type="Proteomes" id="UP001157418">
    <property type="component" value="Unassembled WGS sequence"/>
</dbReference>
<proteinExistence type="inferred from homology"/>
<accession>A0AAU9LQM0</accession>
<evidence type="ECO:0000256" key="2">
    <source>
        <dbReference type="ARBA" id="ARBA00022729"/>
    </source>
</evidence>
<feature type="domain" description="Peptidase S8/S53" evidence="3">
    <location>
        <begin position="96"/>
        <end position="139"/>
    </location>
</feature>
<evidence type="ECO:0000313" key="4">
    <source>
        <dbReference type="EMBL" id="CAH1416830.1"/>
    </source>
</evidence>
<keyword evidence="5" id="KW-1185">Reference proteome</keyword>